<feature type="transmembrane region" description="Helical" evidence="6">
    <location>
        <begin position="228"/>
        <end position="254"/>
    </location>
</feature>
<reference evidence="8 9" key="1">
    <citation type="submission" date="2019-11" db="EMBL/GenBank/DDBJ databases">
        <title>Genome sequences of 17 halophilic strains isolated from different environments.</title>
        <authorList>
            <person name="Furrow R.E."/>
        </authorList>
    </citation>
    <scope>NUCLEOTIDE SEQUENCE [LARGE SCALE GENOMIC DNA]</scope>
    <source>
        <strain evidence="8 9">22511_23_Filter</strain>
    </source>
</reference>
<feature type="transmembrane region" description="Helical" evidence="6">
    <location>
        <begin position="315"/>
        <end position="333"/>
    </location>
</feature>
<evidence type="ECO:0000313" key="9">
    <source>
        <dbReference type="Proteomes" id="UP000460949"/>
    </source>
</evidence>
<feature type="transmembrane region" description="Helical" evidence="6">
    <location>
        <begin position="339"/>
        <end position="358"/>
    </location>
</feature>
<comment type="caution">
    <text evidence="8">The sequence shown here is derived from an EMBL/GenBank/DDBJ whole genome shotgun (WGS) entry which is preliminary data.</text>
</comment>
<organism evidence="8 9">
    <name type="scientific">Halobacillus litoralis</name>
    <dbReference type="NCBI Taxonomy" id="45668"/>
    <lineage>
        <taxon>Bacteria</taxon>
        <taxon>Bacillati</taxon>
        <taxon>Bacillota</taxon>
        <taxon>Bacilli</taxon>
        <taxon>Bacillales</taxon>
        <taxon>Bacillaceae</taxon>
        <taxon>Halobacillus</taxon>
    </lineage>
</organism>
<feature type="transmembrane region" description="Helical" evidence="6">
    <location>
        <begin position="21"/>
        <end position="42"/>
    </location>
</feature>
<feature type="transmembrane region" description="Helical" evidence="6">
    <location>
        <begin position="183"/>
        <end position="207"/>
    </location>
</feature>
<evidence type="ECO:0000256" key="2">
    <source>
        <dbReference type="ARBA" id="ARBA00022475"/>
    </source>
</evidence>
<evidence type="ECO:0000256" key="5">
    <source>
        <dbReference type="ARBA" id="ARBA00023136"/>
    </source>
</evidence>
<keyword evidence="3 6" id="KW-0812">Transmembrane</keyword>
<dbReference type="Proteomes" id="UP000460949">
    <property type="component" value="Unassembled WGS sequence"/>
</dbReference>
<feature type="transmembrane region" description="Helical" evidence="6">
    <location>
        <begin position="370"/>
        <end position="390"/>
    </location>
</feature>
<evidence type="ECO:0000259" key="7">
    <source>
        <dbReference type="Pfam" id="PF12698"/>
    </source>
</evidence>
<dbReference type="EMBL" id="WMET01000001">
    <property type="protein sequence ID" value="MYL18368.1"/>
    <property type="molecule type" value="Genomic_DNA"/>
</dbReference>
<keyword evidence="2" id="KW-1003">Cell membrane</keyword>
<protein>
    <submittedName>
        <fullName evidence="8">ABC transporter permease</fullName>
    </submittedName>
</protein>
<evidence type="ECO:0000256" key="1">
    <source>
        <dbReference type="ARBA" id="ARBA00004651"/>
    </source>
</evidence>
<dbReference type="PANTHER" id="PTHR30294:SF29">
    <property type="entry name" value="MULTIDRUG ABC TRANSPORTER PERMEASE YBHS-RELATED"/>
    <property type="match status" value="1"/>
</dbReference>
<feature type="domain" description="ABC-2 type transporter transmembrane" evidence="7">
    <location>
        <begin position="19"/>
        <end position="387"/>
    </location>
</feature>
<dbReference type="RefSeq" id="WP_160834840.1">
    <property type="nucleotide sequence ID" value="NZ_JAIVAK010000004.1"/>
</dbReference>
<dbReference type="PANTHER" id="PTHR30294">
    <property type="entry name" value="MEMBRANE COMPONENT OF ABC TRANSPORTER YHHJ-RELATED"/>
    <property type="match status" value="1"/>
</dbReference>
<dbReference type="InterPro" id="IPR051449">
    <property type="entry name" value="ABC-2_transporter_component"/>
</dbReference>
<accession>A0A845DM92</accession>
<dbReference type="GO" id="GO:0005886">
    <property type="term" value="C:plasma membrane"/>
    <property type="evidence" value="ECO:0007669"/>
    <property type="project" value="UniProtKB-SubCell"/>
</dbReference>
<comment type="subcellular location">
    <subcellularLocation>
        <location evidence="1">Cell membrane</location>
        <topology evidence="1">Multi-pass membrane protein</topology>
    </subcellularLocation>
</comment>
<dbReference type="Pfam" id="PF12698">
    <property type="entry name" value="ABC2_membrane_3"/>
    <property type="match status" value="1"/>
</dbReference>
<proteinExistence type="predicted"/>
<keyword evidence="5 6" id="KW-0472">Membrane</keyword>
<feature type="transmembrane region" description="Helical" evidence="6">
    <location>
        <begin position="279"/>
        <end position="303"/>
    </location>
</feature>
<sequence>MNKFFIMMGHTYKNRVKSKSFVITTLIMLVFIFAVSNLQTFIEMFSGEEDENRIAVLSESETWTAAFERSLASSDAAVAEVYEGTLEEAKQEVEDGKYEAVVDIRSGTGELPEATYYANQIANIEASEPVRQALQQVKIEQVTEEAGVAPETLQQISAPVSFELQALEERAKSAEELNQTRGIVYIMLFFMYFAVIMYGQMISTEVATEKSSRVMEILISSVSPVSQMFAKIIGIALVGLTQFAIFLSVGYFSIQRSVEAGSASFIGGLGLTEIQPSTIIYAVVFFLLGYLLFATLAATLGSLVSRLEDAQQMTAPMVMLIVAAFMIAMFGLASPDSTFITISSYFPFFTPLIMFLRVGMLDVPIWEVSLSLAVLVGSIALLGWIGARIYRGGVLLYGKSSSLKDLKAALQLSKKEKSS</sequence>
<dbReference type="GO" id="GO:0140359">
    <property type="term" value="F:ABC-type transporter activity"/>
    <property type="evidence" value="ECO:0007669"/>
    <property type="project" value="InterPro"/>
</dbReference>
<evidence type="ECO:0000256" key="4">
    <source>
        <dbReference type="ARBA" id="ARBA00022989"/>
    </source>
</evidence>
<keyword evidence="4 6" id="KW-1133">Transmembrane helix</keyword>
<evidence type="ECO:0000256" key="6">
    <source>
        <dbReference type="SAM" id="Phobius"/>
    </source>
</evidence>
<evidence type="ECO:0000313" key="8">
    <source>
        <dbReference type="EMBL" id="MYL18368.1"/>
    </source>
</evidence>
<dbReference type="InterPro" id="IPR013525">
    <property type="entry name" value="ABC2_TM"/>
</dbReference>
<evidence type="ECO:0000256" key="3">
    <source>
        <dbReference type="ARBA" id="ARBA00022692"/>
    </source>
</evidence>
<name>A0A845DM92_9BACI</name>
<gene>
    <name evidence="8" type="ORF">GLW04_00615</name>
</gene>
<dbReference type="AlphaFoldDB" id="A0A845DM92"/>